<dbReference type="Gene3D" id="3.40.50.720">
    <property type="entry name" value="NAD(P)-binding Rossmann-like Domain"/>
    <property type="match status" value="1"/>
</dbReference>
<reference evidence="3 4" key="1">
    <citation type="submission" date="2016-07" db="EMBL/GenBank/DDBJ databases">
        <title>Draft genome sequence of Prauserella sp. YIM 121212, isolated from alkaline soil.</title>
        <authorList>
            <person name="Ruckert C."/>
            <person name="Albersmeier A."/>
            <person name="Jiang C.-L."/>
            <person name="Jiang Y."/>
            <person name="Kalinowski J."/>
            <person name="Schneider O."/>
            <person name="Winkler A."/>
            <person name="Zotchev S.B."/>
        </authorList>
    </citation>
    <scope>NUCLEOTIDE SEQUENCE [LARGE SCALE GENOMIC DNA]</scope>
    <source>
        <strain evidence="3 4">YIM 121212</strain>
    </source>
</reference>
<evidence type="ECO:0000256" key="2">
    <source>
        <dbReference type="ARBA" id="ARBA00023002"/>
    </source>
</evidence>
<dbReference type="PRINTS" id="PR00080">
    <property type="entry name" value="SDRFAMILY"/>
</dbReference>
<comment type="similarity">
    <text evidence="1">Belongs to the short-chain dehydrogenases/reductases (SDR) family.</text>
</comment>
<evidence type="ECO:0008006" key="5">
    <source>
        <dbReference type="Google" id="ProtNLM"/>
    </source>
</evidence>
<organism evidence="3 4">
    <name type="scientific">Prauserella flavalba</name>
    <dbReference type="NCBI Taxonomy" id="1477506"/>
    <lineage>
        <taxon>Bacteria</taxon>
        <taxon>Bacillati</taxon>
        <taxon>Actinomycetota</taxon>
        <taxon>Actinomycetes</taxon>
        <taxon>Pseudonocardiales</taxon>
        <taxon>Pseudonocardiaceae</taxon>
        <taxon>Prauserella</taxon>
    </lineage>
</organism>
<accession>A0A318M1S1</accession>
<dbReference type="FunFam" id="3.40.50.720:FF:000084">
    <property type="entry name" value="Short-chain dehydrogenase reductase"/>
    <property type="match status" value="1"/>
</dbReference>
<evidence type="ECO:0000313" key="4">
    <source>
        <dbReference type="Proteomes" id="UP000247892"/>
    </source>
</evidence>
<dbReference type="EMBL" id="MASU01000005">
    <property type="protein sequence ID" value="PXY36485.1"/>
    <property type="molecule type" value="Genomic_DNA"/>
</dbReference>
<proteinExistence type="inferred from homology"/>
<dbReference type="InterPro" id="IPR002347">
    <property type="entry name" value="SDR_fam"/>
</dbReference>
<dbReference type="GO" id="GO:0016616">
    <property type="term" value="F:oxidoreductase activity, acting on the CH-OH group of donors, NAD or NADP as acceptor"/>
    <property type="evidence" value="ECO:0007669"/>
    <property type="project" value="TreeGrafter"/>
</dbReference>
<dbReference type="Proteomes" id="UP000247892">
    <property type="component" value="Unassembled WGS sequence"/>
</dbReference>
<dbReference type="PANTHER" id="PTHR42760">
    <property type="entry name" value="SHORT-CHAIN DEHYDROGENASES/REDUCTASES FAMILY MEMBER"/>
    <property type="match status" value="1"/>
</dbReference>
<dbReference type="PANTHER" id="PTHR42760:SF133">
    <property type="entry name" value="3-OXOACYL-[ACYL-CARRIER-PROTEIN] REDUCTASE"/>
    <property type="match status" value="1"/>
</dbReference>
<dbReference type="Pfam" id="PF13561">
    <property type="entry name" value="adh_short_C2"/>
    <property type="match status" value="1"/>
</dbReference>
<comment type="caution">
    <text evidence="3">The sequence shown here is derived from an EMBL/GenBank/DDBJ whole genome shotgun (WGS) entry which is preliminary data.</text>
</comment>
<dbReference type="SUPFAM" id="SSF51735">
    <property type="entry name" value="NAD(P)-binding Rossmann-fold domains"/>
    <property type="match status" value="1"/>
</dbReference>
<keyword evidence="2" id="KW-0560">Oxidoreductase</keyword>
<dbReference type="RefSeq" id="WP_110336497.1">
    <property type="nucleotide sequence ID" value="NZ_JBHVKT010000001.1"/>
</dbReference>
<dbReference type="OrthoDB" id="517007at2"/>
<dbReference type="InterPro" id="IPR036291">
    <property type="entry name" value="NAD(P)-bd_dom_sf"/>
</dbReference>
<dbReference type="CDD" id="cd05233">
    <property type="entry name" value="SDR_c"/>
    <property type="match status" value="1"/>
</dbReference>
<name>A0A318M1S1_9PSEU</name>
<dbReference type="PRINTS" id="PR00081">
    <property type="entry name" value="GDHRDH"/>
</dbReference>
<evidence type="ECO:0000256" key="1">
    <source>
        <dbReference type="ARBA" id="ARBA00006484"/>
    </source>
</evidence>
<evidence type="ECO:0000313" key="3">
    <source>
        <dbReference type="EMBL" id="PXY36485.1"/>
    </source>
</evidence>
<gene>
    <name evidence="3" type="ORF">BA062_13920</name>
</gene>
<protein>
    <recommendedName>
        <fullName evidence="5">SDR family oxidoreductase</fullName>
    </recommendedName>
</protein>
<keyword evidence="4" id="KW-1185">Reference proteome</keyword>
<dbReference type="AlphaFoldDB" id="A0A318M1S1"/>
<sequence length="227" mass="23749">MNAPRTIVTGGARGIGAAITRCLREQGHDVVAWDIRGGADVAVDVTDEAAVGQALTRSLDRLGGLDNLVNNAGIELRGTLAEHRREDWQRVLDVNTTGPFLVTRAVAGHLAASGRGAIVNIASTAVIGFSGQLAYDTSKGALLTLTRSLAVELGPVRVNAVCPGFIDTDMVRESGLTELGAKIARGLPLRRTGKPEEVADAVAFLLSPAAGYITGQALFVDGGWVRW</sequence>